<dbReference type="EMBL" id="JANWOI010000003">
    <property type="protein sequence ID" value="MDA5194028.1"/>
    <property type="molecule type" value="Genomic_DNA"/>
</dbReference>
<evidence type="ECO:0000256" key="1">
    <source>
        <dbReference type="ARBA" id="ARBA00009998"/>
    </source>
</evidence>
<evidence type="ECO:0000256" key="3">
    <source>
        <dbReference type="ARBA" id="ARBA00022722"/>
    </source>
</evidence>
<comment type="subunit">
    <text evidence="6">Heterooligomer composed of large and small subunits.</text>
</comment>
<comment type="similarity">
    <text evidence="1 6">Belongs to the XseB family.</text>
</comment>
<comment type="caution">
    <text evidence="7">The sequence shown here is derived from an EMBL/GenBank/DDBJ whole genome shotgun (WGS) entry which is preliminary data.</text>
</comment>
<reference evidence="7" key="2">
    <citation type="journal article" date="2023" name="Syst. Appl. Microbiol.">
        <title>Govania unica gen. nov., sp. nov., a rare biosphere bacterium that represents a novel family in the class Alphaproteobacteria.</title>
        <authorList>
            <person name="Vandamme P."/>
            <person name="Peeters C."/>
            <person name="Hettiarachchi A."/>
            <person name="Cnockaert M."/>
            <person name="Carlier A."/>
        </authorList>
    </citation>
    <scope>NUCLEOTIDE SEQUENCE</scope>
    <source>
        <strain evidence="7">LMG 31809</strain>
    </source>
</reference>
<name>A0A9X3Z7G2_9PROT</name>
<dbReference type="InterPro" id="IPR003761">
    <property type="entry name" value="Exonuc_VII_S"/>
</dbReference>
<evidence type="ECO:0000256" key="6">
    <source>
        <dbReference type="HAMAP-Rule" id="MF_00337"/>
    </source>
</evidence>
<dbReference type="GO" id="GO:0008855">
    <property type="term" value="F:exodeoxyribonuclease VII activity"/>
    <property type="evidence" value="ECO:0007669"/>
    <property type="project" value="UniProtKB-UniRule"/>
</dbReference>
<gene>
    <name evidence="6" type="primary">xseB</name>
    <name evidence="7" type="ORF">NYP16_08710</name>
</gene>
<dbReference type="GO" id="GO:0006308">
    <property type="term" value="P:DNA catabolic process"/>
    <property type="evidence" value="ECO:0007669"/>
    <property type="project" value="UniProtKB-UniRule"/>
</dbReference>
<dbReference type="AlphaFoldDB" id="A0A9X3Z7G2"/>
<comment type="function">
    <text evidence="6">Bidirectionally degrades single-stranded DNA into large acid-insoluble oligonucleotides, which are then degraded further into small acid-soluble oligonucleotides.</text>
</comment>
<reference evidence="7" key="1">
    <citation type="submission" date="2022-08" db="EMBL/GenBank/DDBJ databases">
        <authorList>
            <person name="Vandamme P."/>
            <person name="Hettiarachchi A."/>
            <person name="Peeters C."/>
            <person name="Cnockaert M."/>
            <person name="Carlier A."/>
        </authorList>
    </citation>
    <scope>NUCLEOTIDE SEQUENCE</scope>
    <source>
        <strain evidence="7">LMG 31809</strain>
    </source>
</reference>
<keyword evidence="3 6" id="KW-0540">Nuclease</keyword>
<dbReference type="HAMAP" id="MF_00337">
    <property type="entry name" value="Exonuc_7_S"/>
    <property type="match status" value="1"/>
</dbReference>
<dbReference type="Gene3D" id="1.10.287.1040">
    <property type="entry name" value="Exonuclease VII, small subunit"/>
    <property type="match status" value="1"/>
</dbReference>
<keyword evidence="8" id="KW-1185">Reference proteome</keyword>
<keyword evidence="5 6" id="KW-0269">Exonuclease</keyword>
<evidence type="ECO:0000256" key="2">
    <source>
        <dbReference type="ARBA" id="ARBA00022490"/>
    </source>
</evidence>
<dbReference type="Proteomes" id="UP001141619">
    <property type="component" value="Unassembled WGS sequence"/>
</dbReference>
<sequence>MELPDDIRNMSFEEALAALEGIVQKLEKGQVPLEESIEIYTRGTYLRQHCDAKLKDAEARIRKITVSSTGELGAEPLDVGQ</sequence>
<keyword evidence="4 6" id="KW-0378">Hydrolase</keyword>
<evidence type="ECO:0000313" key="8">
    <source>
        <dbReference type="Proteomes" id="UP001141619"/>
    </source>
</evidence>
<evidence type="ECO:0000256" key="4">
    <source>
        <dbReference type="ARBA" id="ARBA00022801"/>
    </source>
</evidence>
<keyword evidence="2 6" id="KW-0963">Cytoplasm</keyword>
<comment type="subcellular location">
    <subcellularLocation>
        <location evidence="6">Cytoplasm</location>
    </subcellularLocation>
</comment>
<dbReference type="GO" id="GO:0009318">
    <property type="term" value="C:exodeoxyribonuclease VII complex"/>
    <property type="evidence" value="ECO:0007669"/>
    <property type="project" value="UniProtKB-UniRule"/>
</dbReference>
<dbReference type="Pfam" id="PF02609">
    <property type="entry name" value="Exonuc_VII_S"/>
    <property type="match status" value="1"/>
</dbReference>
<proteinExistence type="inferred from homology"/>
<organism evidence="7 8">
    <name type="scientific">Govanella unica</name>
    <dbReference type="NCBI Taxonomy" id="2975056"/>
    <lineage>
        <taxon>Bacteria</taxon>
        <taxon>Pseudomonadati</taxon>
        <taxon>Pseudomonadota</taxon>
        <taxon>Alphaproteobacteria</taxon>
        <taxon>Emcibacterales</taxon>
        <taxon>Govanellaceae</taxon>
        <taxon>Govanella</taxon>
    </lineage>
</organism>
<evidence type="ECO:0000313" key="7">
    <source>
        <dbReference type="EMBL" id="MDA5194028.1"/>
    </source>
</evidence>
<dbReference type="NCBIfam" id="TIGR01280">
    <property type="entry name" value="xseB"/>
    <property type="match status" value="1"/>
</dbReference>
<dbReference type="NCBIfam" id="NF002139">
    <property type="entry name" value="PRK00977.1-3"/>
    <property type="match status" value="1"/>
</dbReference>
<accession>A0A9X3Z7G2</accession>
<dbReference type="PANTHER" id="PTHR34137">
    <property type="entry name" value="EXODEOXYRIBONUCLEASE 7 SMALL SUBUNIT"/>
    <property type="match status" value="1"/>
</dbReference>
<dbReference type="RefSeq" id="WP_274943734.1">
    <property type="nucleotide sequence ID" value="NZ_JANWOI010000003.1"/>
</dbReference>
<dbReference type="SUPFAM" id="SSF116842">
    <property type="entry name" value="XseB-like"/>
    <property type="match status" value="1"/>
</dbReference>
<dbReference type="EC" id="3.1.11.6" evidence="6"/>
<protein>
    <recommendedName>
        <fullName evidence="6">Exodeoxyribonuclease 7 small subunit</fullName>
        <ecNumber evidence="6">3.1.11.6</ecNumber>
    </recommendedName>
    <alternativeName>
        <fullName evidence="6">Exodeoxyribonuclease VII small subunit</fullName>
        <shortName evidence="6">Exonuclease VII small subunit</shortName>
    </alternativeName>
</protein>
<comment type="catalytic activity">
    <reaction evidence="6">
        <text>Exonucleolytic cleavage in either 5'- to 3'- or 3'- to 5'-direction to yield nucleoside 5'-phosphates.</text>
        <dbReference type="EC" id="3.1.11.6"/>
    </reaction>
</comment>
<dbReference type="PANTHER" id="PTHR34137:SF1">
    <property type="entry name" value="EXODEOXYRIBONUCLEASE 7 SMALL SUBUNIT"/>
    <property type="match status" value="1"/>
</dbReference>
<dbReference type="InterPro" id="IPR037004">
    <property type="entry name" value="Exonuc_VII_ssu_sf"/>
</dbReference>
<evidence type="ECO:0000256" key="5">
    <source>
        <dbReference type="ARBA" id="ARBA00022839"/>
    </source>
</evidence>
<dbReference type="GO" id="GO:0005829">
    <property type="term" value="C:cytosol"/>
    <property type="evidence" value="ECO:0007669"/>
    <property type="project" value="TreeGrafter"/>
</dbReference>